<protein>
    <submittedName>
        <fullName evidence="2">Uncharacterized protein</fullName>
    </submittedName>
</protein>
<keyword evidence="1" id="KW-0812">Transmembrane</keyword>
<dbReference type="Proteomes" id="UP000283829">
    <property type="component" value="Unassembled WGS sequence"/>
</dbReference>
<dbReference type="EMBL" id="NWXB01000033">
    <property type="protein sequence ID" value="RQJ64287.1"/>
    <property type="molecule type" value="Genomic_DNA"/>
</dbReference>
<sequence>MNKNILYIFSLLITIVIFFIFEKNVIRKISFNYNKKEFLISDITNFNWDYVKLYIINSDFQKIVFYHKSKIVFEELIELDKEGNVLPQYLFDSDLKNVEYYECDYKNGKMQLLKKEKSHFFDGYFYYYKPINCRPKLL</sequence>
<organism evidence="2 3">
    <name type="scientific">Neisseria meningitidis</name>
    <dbReference type="NCBI Taxonomy" id="487"/>
    <lineage>
        <taxon>Bacteria</taxon>
        <taxon>Pseudomonadati</taxon>
        <taxon>Pseudomonadota</taxon>
        <taxon>Betaproteobacteria</taxon>
        <taxon>Neisseriales</taxon>
        <taxon>Neisseriaceae</taxon>
        <taxon>Neisseria</taxon>
    </lineage>
</organism>
<keyword evidence="1" id="KW-0472">Membrane</keyword>
<evidence type="ECO:0000313" key="2">
    <source>
        <dbReference type="EMBL" id="RQJ64287.1"/>
    </source>
</evidence>
<accession>A0A112IRF8</accession>
<keyword evidence="1" id="KW-1133">Transmembrane helix</keyword>
<proteinExistence type="predicted"/>
<gene>
    <name evidence="2" type="ORF">COI09_11335</name>
</gene>
<dbReference type="RefSeq" id="WP_002224040.1">
    <property type="nucleotide sequence ID" value="NZ_CP020421.2"/>
</dbReference>
<comment type="caution">
    <text evidence="2">The sequence shown here is derived from an EMBL/GenBank/DDBJ whole genome shotgun (WGS) entry which is preliminary data.</text>
</comment>
<dbReference type="AlphaFoldDB" id="A0A112IRF8"/>
<feature type="transmembrane region" description="Helical" evidence="1">
    <location>
        <begin position="6"/>
        <end position="26"/>
    </location>
</feature>
<reference evidence="2 3" key="1">
    <citation type="submission" date="2017-09" db="EMBL/GenBank/DDBJ databases">
        <title>Phenotypic and genotypic characterization of Colombian isolates of Neisseria meningitidis recovered from invasive disease.</title>
        <authorList>
            <person name="Duarte C."/>
            <person name="Gabastou J.M."/>
            <person name="Moreno J."/>
        </authorList>
    </citation>
    <scope>NUCLEOTIDE SEQUENCE [LARGE SCALE GENOMIC DNA]</scope>
    <source>
        <strain evidence="2 3">INS-Nm1124</strain>
    </source>
</reference>
<name>A0A112IRF8_NEIME</name>
<evidence type="ECO:0000256" key="1">
    <source>
        <dbReference type="SAM" id="Phobius"/>
    </source>
</evidence>
<evidence type="ECO:0000313" key="3">
    <source>
        <dbReference type="Proteomes" id="UP000283829"/>
    </source>
</evidence>